<keyword evidence="2" id="KW-0677">Repeat</keyword>
<evidence type="ECO:0000256" key="2">
    <source>
        <dbReference type="ARBA" id="ARBA00022737"/>
    </source>
</evidence>
<dbReference type="PANTHER" id="PTHR19848:SF8">
    <property type="entry name" value="F-BOX AND WD REPEAT DOMAIN CONTAINING 7"/>
    <property type="match status" value="1"/>
</dbReference>
<dbReference type="SUPFAM" id="SSF50978">
    <property type="entry name" value="WD40 repeat-like"/>
    <property type="match status" value="1"/>
</dbReference>
<keyword evidence="1 3" id="KW-0853">WD repeat</keyword>
<proteinExistence type="predicted"/>
<gene>
    <name evidence="4" type="ORF">K503DRAFT_659883</name>
</gene>
<keyword evidence="5" id="KW-1185">Reference proteome</keyword>
<name>A0A1B7MMU1_9AGAM</name>
<evidence type="ECO:0000256" key="1">
    <source>
        <dbReference type="ARBA" id="ARBA00022574"/>
    </source>
</evidence>
<feature type="non-terminal residue" evidence="4">
    <location>
        <position position="99"/>
    </location>
</feature>
<sequence length="99" mass="10478">PNGKQMISGSSDKSVGRWHLQEGKEIGEAWVVCEQEVFAVAVSTDGQWVVAGGGDLSYDGPGKLKVCEVETRIVTTLQGHSRTVTCIGVSMDNKLLASG</sequence>
<dbReference type="Gene3D" id="2.130.10.10">
    <property type="entry name" value="YVTN repeat-like/Quinoprotein amine dehydrogenase"/>
    <property type="match status" value="1"/>
</dbReference>
<evidence type="ECO:0000256" key="3">
    <source>
        <dbReference type="PROSITE-ProRule" id="PRU00221"/>
    </source>
</evidence>
<reference evidence="4 5" key="1">
    <citation type="submission" date="2016-06" db="EMBL/GenBank/DDBJ databases">
        <title>Comparative genomics of the ectomycorrhizal sister species Rhizopogon vinicolor and Rhizopogon vesiculosus (Basidiomycota: Boletales) reveals a divergence of the mating type B locus.</title>
        <authorList>
            <consortium name="DOE Joint Genome Institute"/>
            <person name="Mujic A.B."/>
            <person name="Kuo A."/>
            <person name="Tritt A."/>
            <person name="Lipzen A."/>
            <person name="Chen C."/>
            <person name="Johnson J."/>
            <person name="Sharma A."/>
            <person name="Barry K."/>
            <person name="Grigoriev I.V."/>
            <person name="Spatafora J.W."/>
        </authorList>
    </citation>
    <scope>NUCLEOTIDE SEQUENCE [LARGE SCALE GENOMIC DNA]</scope>
    <source>
        <strain evidence="4 5">AM-OR11-026</strain>
    </source>
</reference>
<feature type="non-terminal residue" evidence="4">
    <location>
        <position position="1"/>
    </location>
</feature>
<dbReference type="PANTHER" id="PTHR19848">
    <property type="entry name" value="WD40 REPEAT PROTEIN"/>
    <property type="match status" value="1"/>
</dbReference>
<feature type="repeat" description="WD" evidence="3">
    <location>
        <begin position="1"/>
        <end position="28"/>
    </location>
</feature>
<dbReference type="EMBL" id="KV448684">
    <property type="protein sequence ID" value="OAX33915.1"/>
    <property type="molecule type" value="Genomic_DNA"/>
</dbReference>
<evidence type="ECO:0000313" key="4">
    <source>
        <dbReference type="EMBL" id="OAX33915.1"/>
    </source>
</evidence>
<dbReference type="InterPro" id="IPR015943">
    <property type="entry name" value="WD40/YVTN_repeat-like_dom_sf"/>
</dbReference>
<evidence type="ECO:0000313" key="5">
    <source>
        <dbReference type="Proteomes" id="UP000092154"/>
    </source>
</evidence>
<dbReference type="Proteomes" id="UP000092154">
    <property type="component" value="Unassembled WGS sequence"/>
</dbReference>
<dbReference type="OrthoDB" id="2687506at2759"/>
<dbReference type="Pfam" id="PF00400">
    <property type="entry name" value="WD40"/>
    <property type="match status" value="2"/>
</dbReference>
<dbReference type="InParanoid" id="A0A1B7MMU1"/>
<accession>A0A1B7MMU1</accession>
<dbReference type="InterPro" id="IPR001680">
    <property type="entry name" value="WD40_rpt"/>
</dbReference>
<dbReference type="AlphaFoldDB" id="A0A1B7MMU1"/>
<protein>
    <submittedName>
        <fullName evidence="4">Uncharacterized protein</fullName>
    </submittedName>
</protein>
<organism evidence="4 5">
    <name type="scientific">Rhizopogon vinicolor AM-OR11-026</name>
    <dbReference type="NCBI Taxonomy" id="1314800"/>
    <lineage>
        <taxon>Eukaryota</taxon>
        <taxon>Fungi</taxon>
        <taxon>Dikarya</taxon>
        <taxon>Basidiomycota</taxon>
        <taxon>Agaricomycotina</taxon>
        <taxon>Agaricomycetes</taxon>
        <taxon>Agaricomycetidae</taxon>
        <taxon>Boletales</taxon>
        <taxon>Suillineae</taxon>
        <taxon>Rhizopogonaceae</taxon>
        <taxon>Rhizopogon</taxon>
    </lineage>
</organism>
<dbReference type="InterPro" id="IPR036322">
    <property type="entry name" value="WD40_repeat_dom_sf"/>
</dbReference>
<dbReference type="PROSITE" id="PS50082">
    <property type="entry name" value="WD_REPEATS_2"/>
    <property type="match status" value="1"/>
</dbReference>